<dbReference type="Proteomes" id="UP000549617">
    <property type="component" value="Unassembled WGS sequence"/>
</dbReference>
<dbReference type="CDD" id="cd00761">
    <property type="entry name" value="Glyco_tranf_GTA_type"/>
    <property type="match status" value="1"/>
</dbReference>
<dbReference type="InterPro" id="IPR050834">
    <property type="entry name" value="Glycosyltransf_2"/>
</dbReference>
<dbReference type="Gene3D" id="3.90.550.10">
    <property type="entry name" value="Spore Coat Polysaccharide Biosynthesis Protein SpsA, Chain A"/>
    <property type="match status" value="1"/>
</dbReference>
<dbReference type="InterPro" id="IPR029044">
    <property type="entry name" value="Nucleotide-diphossugar_trans"/>
</dbReference>
<dbReference type="GO" id="GO:0016740">
    <property type="term" value="F:transferase activity"/>
    <property type="evidence" value="ECO:0007669"/>
    <property type="project" value="UniProtKB-KW"/>
</dbReference>
<evidence type="ECO:0000313" key="2">
    <source>
        <dbReference type="EMBL" id="MBB5686233.1"/>
    </source>
</evidence>
<dbReference type="Pfam" id="PF00535">
    <property type="entry name" value="Glycos_transf_2"/>
    <property type="match status" value="1"/>
</dbReference>
<dbReference type="InterPro" id="IPR001173">
    <property type="entry name" value="Glyco_trans_2-like"/>
</dbReference>
<evidence type="ECO:0000313" key="3">
    <source>
        <dbReference type="Proteomes" id="UP000549617"/>
    </source>
</evidence>
<dbReference type="PANTHER" id="PTHR43685">
    <property type="entry name" value="GLYCOSYLTRANSFERASE"/>
    <property type="match status" value="1"/>
</dbReference>
<feature type="domain" description="Glycosyltransferase 2-like" evidence="1">
    <location>
        <begin position="48"/>
        <end position="136"/>
    </location>
</feature>
<dbReference type="AlphaFoldDB" id="A0A7W9AIK7"/>
<dbReference type="RefSeq" id="WP_184018381.1">
    <property type="nucleotide sequence ID" value="NZ_JACIJC010000003.1"/>
</dbReference>
<keyword evidence="3" id="KW-1185">Reference proteome</keyword>
<comment type="caution">
    <text evidence="2">The sequence shown here is derived from an EMBL/GenBank/DDBJ whole genome shotgun (WGS) entry which is preliminary data.</text>
</comment>
<proteinExistence type="predicted"/>
<sequence length="265" mass="28758">MTRALEMLLHDPDGRRQAATLNVTPGLSVSGAKVSCLMISRGRRLPAEHAIACYRRQTYPERELVIVSAALDDELAALVAEIGDPSIRLIRAAPATLGELRNISVAHATGDLICQWDDDDLSAPDRIALMAAALGGSQAMACFLGTLTLWWPDRRRLASSGARIWENTMLVRREALPIYAALDLREDTGVGAMIRAHHRITLLAAPESYAYIYHGANAWDAGHFGELFDNARLTVADADYDAEIAALGATMPLAAYAADLTRRIP</sequence>
<dbReference type="EMBL" id="JACIJC010000003">
    <property type="protein sequence ID" value="MBB5686233.1"/>
    <property type="molecule type" value="Genomic_DNA"/>
</dbReference>
<accession>A0A7W9AIK7</accession>
<protein>
    <submittedName>
        <fullName evidence="2">Glycosyltransferase involved in cell wall biosynthesis</fullName>
    </submittedName>
</protein>
<dbReference type="PANTHER" id="PTHR43685:SF2">
    <property type="entry name" value="GLYCOSYLTRANSFERASE 2-LIKE DOMAIN-CONTAINING PROTEIN"/>
    <property type="match status" value="1"/>
</dbReference>
<gene>
    <name evidence="2" type="ORF">FHS49_002249</name>
</gene>
<dbReference type="SUPFAM" id="SSF53448">
    <property type="entry name" value="Nucleotide-diphospho-sugar transferases"/>
    <property type="match status" value="1"/>
</dbReference>
<organism evidence="2 3">
    <name type="scientific">Sphingobium boeckii</name>
    <dbReference type="NCBI Taxonomy" id="1082345"/>
    <lineage>
        <taxon>Bacteria</taxon>
        <taxon>Pseudomonadati</taxon>
        <taxon>Pseudomonadota</taxon>
        <taxon>Alphaproteobacteria</taxon>
        <taxon>Sphingomonadales</taxon>
        <taxon>Sphingomonadaceae</taxon>
        <taxon>Sphingobium</taxon>
    </lineage>
</organism>
<name>A0A7W9AIK7_9SPHN</name>
<keyword evidence="2" id="KW-0808">Transferase</keyword>
<evidence type="ECO:0000259" key="1">
    <source>
        <dbReference type="Pfam" id="PF00535"/>
    </source>
</evidence>
<reference evidence="2 3" key="1">
    <citation type="submission" date="2020-08" db="EMBL/GenBank/DDBJ databases">
        <title>Genomic Encyclopedia of Type Strains, Phase IV (KMG-IV): sequencing the most valuable type-strain genomes for metagenomic binning, comparative biology and taxonomic classification.</title>
        <authorList>
            <person name="Goeker M."/>
        </authorList>
    </citation>
    <scope>NUCLEOTIDE SEQUENCE [LARGE SCALE GENOMIC DNA]</scope>
    <source>
        <strain evidence="2 3">DSM 25079</strain>
    </source>
</reference>